<dbReference type="Gene3D" id="2.40.320.10">
    <property type="entry name" value="Hypothetical Protein Pfu-838710-001"/>
    <property type="match status" value="1"/>
</dbReference>
<organism evidence="2 3">
    <name type="scientific">Ktedonospora formicarum</name>
    <dbReference type="NCBI Taxonomy" id="2778364"/>
    <lineage>
        <taxon>Bacteria</taxon>
        <taxon>Bacillati</taxon>
        <taxon>Chloroflexota</taxon>
        <taxon>Ktedonobacteria</taxon>
        <taxon>Ktedonobacterales</taxon>
        <taxon>Ktedonobacteraceae</taxon>
        <taxon>Ktedonospora</taxon>
    </lineage>
</organism>
<dbReference type="SMART" id="SM01118">
    <property type="entry name" value="CYTH"/>
    <property type="match status" value="1"/>
</dbReference>
<feature type="domain" description="CYTH" evidence="1">
    <location>
        <begin position="1"/>
        <end position="191"/>
    </location>
</feature>
<dbReference type="InterPro" id="IPR023577">
    <property type="entry name" value="CYTH_domain"/>
</dbReference>
<evidence type="ECO:0000313" key="2">
    <source>
        <dbReference type="EMBL" id="GHO47105.1"/>
    </source>
</evidence>
<reference evidence="2" key="1">
    <citation type="submission" date="2020-10" db="EMBL/GenBank/DDBJ databases">
        <title>Taxonomic study of unclassified bacteria belonging to the class Ktedonobacteria.</title>
        <authorList>
            <person name="Yabe S."/>
            <person name="Wang C.M."/>
            <person name="Zheng Y."/>
            <person name="Sakai Y."/>
            <person name="Cavaletti L."/>
            <person name="Monciardini P."/>
            <person name="Donadio S."/>
        </authorList>
    </citation>
    <scope>NUCLEOTIDE SEQUENCE</scope>
    <source>
        <strain evidence="2">SOSP1-1</strain>
    </source>
</reference>
<dbReference type="PANTHER" id="PTHR21028">
    <property type="entry name" value="SI:CH211-156B7.4"/>
    <property type="match status" value="1"/>
</dbReference>
<evidence type="ECO:0000313" key="3">
    <source>
        <dbReference type="Proteomes" id="UP000612362"/>
    </source>
</evidence>
<dbReference type="EMBL" id="BNJF01000002">
    <property type="protein sequence ID" value="GHO47105.1"/>
    <property type="molecule type" value="Genomic_DNA"/>
</dbReference>
<protein>
    <recommendedName>
        <fullName evidence="1">CYTH domain-containing protein</fullName>
    </recommendedName>
</protein>
<proteinExistence type="predicted"/>
<dbReference type="PROSITE" id="PS51707">
    <property type="entry name" value="CYTH"/>
    <property type="match status" value="1"/>
</dbReference>
<sequence length="218" mass="25237">MIEVEFKYAIDPQVKPRLEARLRDAQFDRLVQNSDIYYDTLTYDLLQKAVFVRVRNQQTLQFKFNEQAEKAHIESTERAFSLSAQAKHTTAINTLFAHFLPTWQAGLSWEDALQKNKLVVLAHIENTRRQYIYDSVKLCVDTIAGIGEFLEVEVECEEGTNTHHLHSHLRRIFGDVVAEPLSVGYVELWLHQHNLQAYHKGVYRLPDNVEPGKGNMPC</sequence>
<dbReference type="Pfam" id="PF01928">
    <property type="entry name" value="CYTH"/>
    <property type="match status" value="1"/>
</dbReference>
<dbReference type="SUPFAM" id="SSF55154">
    <property type="entry name" value="CYTH-like phosphatases"/>
    <property type="match status" value="1"/>
</dbReference>
<dbReference type="PANTHER" id="PTHR21028:SF2">
    <property type="entry name" value="CYTH DOMAIN-CONTAINING PROTEIN"/>
    <property type="match status" value="1"/>
</dbReference>
<gene>
    <name evidence="2" type="ORF">KSX_52680</name>
</gene>
<dbReference type="Proteomes" id="UP000612362">
    <property type="component" value="Unassembled WGS sequence"/>
</dbReference>
<name>A0A8J3MW27_9CHLR</name>
<accession>A0A8J3MW27</accession>
<keyword evidence="3" id="KW-1185">Reference proteome</keyword>
<dbReference type="AlphaFoldDB" id="A0A8J3MW27"/>
<dbReference type="InterPro" id="IPR033469">
    <property type="entry name" value="CYTH-like_dom_sf"/>
</dbReference>
<evidence type="ECO:0000259" key="1">
    <source>
        <dbReference type="PROSITE" id="PS51707"/>
    </source>
</evidence>
<dbReference type="RefSeq" id="WP_220196416.1">
    <property type="nucleotide sequence ID" value="NZ_BNJF01000002.1"/>
</dbReference>
<dbReference type="InterPro" id="IPR008173">
    <property type="entry name" value="Adenylyl_cyclase_CyaB"/>
</dbReference>
<comment type="caution">
    <text evidence="2">The sequence shown here is derived from an EMBL/GenBank/DDBJ whole genome shotgun (WGS) entry which is preliminary data.</text>
</comment>